<feature type="coiled-coil region" evidence="2">
    <location>
        <begin position="175"/>
        <end position="242"/>
    </location>
</feature>
<evidence type="ECO:0000313" key="4">
    <source>
        <dbReference type="Proteomes" id="UP000077202"/>
    </source>
</evidence>
<name>A0A176VBG4_MARPO</name>
<organism evidence="3 4">
    <name type="scientific">Marchantia polymorpha subsp. ruderalis</name>
    <dbReference type="NCBI Taxonomy" id="1480154"/>
    <lineage>
        <taxon>Eukaryota</taxon>
        <taxon>Viridiplantae</taxon>
        <taxon>Streptophyta</taxon>
        <taxon>Embryophyta</taxon>
        <taxon>Marchantiophyta</taxon>
        <taxon>Marchantiopsida</taxon>
        <taxon>Marchantiidae</taxon>
        <taxon>Marchantiales</taxon>
        <taxon>Marchantiaceae</taxon>
        <taxon>Marchantia</taxon>
    </lineage>
</organism>
<dbReference type="AlphaFoldDB" id="A0A176VBG4"/>
<gene>
    <name evidence="3" type="ORF">AXG93_723s1010</name>
</gene>
<proteinExistence type="predicted"/>
<evidence type="ECO:0000256" key="1">
    <source>
        <dbReference type="ARBA" id="ARBA00023054"/>
    </source>
</evidence>
<dbReference type="PANTHER" id="PTHR18870">
    <property type="entry name" value="PROTEIN TAG-278-RELATED"/>
    <property type="match status" value="1"/>
</dbReference>
<evidence type="ECO:0000313" key="3">
    <source>
        <dbReference type="EMBL" id="OAE18249.1"/>
    </source>
</evidence>
<reference evidence="3" key="1">
    <citation type="submission" date="2016-03" db="EMBL/GenBank/DDBJ databases">
        <title>Mechanisms controlling the formation of the plant cell surface in tip-growing cells are functionally conserved among land plants.</title>
        <authorList>
            <person name="Honkanen S."/>
            <person name="Jones V.A."/>
            <person name="Morieri G."/>
            <person name="Champion C."/>
            <person name="Hetherington A.J."/>
            <person name="Kelly S."/>
            <person name="Saint-Marcoux D."/>
            <person name="Proust H."/>
            <person name="Prescott H."/>
            <person name="Dolan L."/>
        </authorList>
    </citation>
    <scope>NUCLEOTIDE SEQUENCE [LARGE SCALE GENOMIC DNA]</scope>
    <source>
        <tissue evidence="3">Whole gametophyte</tissue>
    </source>
</reference>
<dbReference type="EMBL" id="LVLJ01004086">
    <property type="protein sequence ID" value="OAE18249.1"/>
    <property type="molecule type" value="Genomic_DNA"/>
</dbReference>
<sequence length="356" mass="41410">MNMLPQTQQEESEDALERCKKECQEALKVSEAVSQKLAHELYDLKEDHIMQIQTMSEKYHSQLSSIEKEWKIRLKSAEDKWEERLENEAATSSKHLQTALDELRNSLLNSFAEEKLKVRISPLHHYIYNSKFTESHLACIFTFLRVRETVSALELTLSALEALTHRMPMGVCGRMERQRAELNDLQKEGSAVIEELQTKNRTALEASQKFAEKAQLQMKEVKKDLEEKLKKLQKRFESRESREEDVVHLMRLQETCLQKDSTIQELHEKTSQLRLELVNREETYNRIFGNSPTVQQGVSDWLRPRAKIESVKVESSRMKAAMDKVDIVKLQKRAASARRMQCKGPEPIIRSASNQL</sequence>
<keyword evidence="4" id="KW-1185">Reference proteome</keyword>
<keyword evidence="1 2" id="KW-0175">Coiled coil</keyword>
<evidence type="ECO:0000256" key="2">
    <source>
        <dbReference type="SAM" id="Coils"/>
    </source>
</evidence>
<dbReference type="PANTHER" id="PTHR18870:SF9">
    <property type="entry name" value="PROTEIN TAG-278-RELATED"/>
    <property type="match status" value="1"/>
</dbReference>
<accession>A0A176VBG4</accession>
<comment type="caution">
    <text evidence="3">The sequence shown here is derived from an EMBL/GenBank/DDBJ whole genome shotgun (WGS) entry which is preliminary data.</text>
</comment>
<dbReference type="Proteomes" id="UP000077202">
    <property type="component" value="Unassembled WGS sequence"/>
</dbReference>
<protein>
    <submittedName>
        <fullName evidence="3">Uncharacterized protein</fullName>
    </submittedName>
</protein>